<keyword evidence="2" id="KW-1185">Reference proteome</keyword>
<evidence type="ECO:0000313" key="1">
    <source>
        <dbReference type="EMBL" id="GJT87178.1"/>
    </source>
</evidence>
<reference evidence="1" key="1">
    <citation type="journal article" date="2022" name="Int. J. Mol. Sci.">
        <title>Draft Genome of Tanacetum Coccineum: Genomic Comparison of Closely Related Tanacetum-Family Plants.</title>
        <authorList>
            <person name="Yamashiro T."/>
            <person name="Shiraishi A."/>
            <person name="Nakayama K."/>
            <person name="Satake H."/>
        </authorList>
    </citation>
    <scope>NUCLEOTIDE SEQUENCE</scope>
</reference>
<comment type="caution">
    <text evidence="1">The sequence shown here is derived from an EMBL/GenBank/DDBJ whole genome shotgun (WGS) entry which is preliminary data.</text>
</comment>
<gene>
    <name evidence="1" type="ORF">Tco_1068895</name>
</gene>
<accession>A0ABQ5HGY5</accession>
<dbReference type="Proteomes" id="UP001151760">
    <property type="component" value="Unassembled WGS sequence"/>
</dbReference>
<protein>
    <submittedName>
        <fullName evidence="1">Uncharacterized protein</fullName>
    </submittedName>
</protein>
<organism evidence="1 2">
    <name type="scientific">Tanacetum coccineum</name>
    <dbReference type="NCBI Taxonomy" id="301880"/>
    <lineage>
        <taxon>Eukaryota</taxon>
        <taxon>Viridiplantae</taxon>
        <taxon>Streptophyta</taxon>
        <taxon>Embryophyta</taxon>
        <taxon>Tracheophyta</taxon>
        <taxon>Spermatophyta</taxon>
        <taxon>Magnoliopsida</taxon>
        <taxon>eudicotyledons</taxon>
        <taxon>Gunneridae</taxon>
        <taxon>Pentapetalae</taxon>
        <taxon>asterids</taxon>
        <taxon>campanulids</taxon>
        <taxon>Asterales</taxon>
        <taxon>Asteraceae</taxon>
        <taxon>Asteroideae</taxon>
        <taxon>Anthemideae</taxon>
        <taxon>Anthemidinae</taxon>
        <taxon>Tanacetum</taxon>
    </lineage>
</organism>
<sequence length="114" mass="12246">MANIPIAHVLSNTAHSSGVLTKGINRALQCKLGYINGCFSDGRSSLVAYIAGRGPSVLGLKAFELIPGTTAPERFKQKIHVTTIAVIPDHLLSSPAVKKSIQYMQLLEFTVNIE</sequence>
<proteinExistence type="predicted"/>
<evidence type="ECO:0000313" key="2">
    <source>
        <dbReference type="Proteomes" id="UP001151760"/>
    </source>
</evidence>
<name>A0ABQ5HGY5_9ASTR</name>
<reference evidence="1" key="2">
    <citation type="submission" date="2022-01" db="EMBL/GenBank/DDBJ databases">
        <authorList>
            <person name="Yamashiro T."/>
            <person name="Shiraishi A."/>
            <person name="Satake H."/>
            <person name="Nakayama K."/>
        </authorList>
    </citation>
    <scope>NUCLEOTIDE SEQUENCE</scope>
</reference>
<dbReference type="EMBL" id="BQNB010019614">
    <property type="protein sequence ID" value="GJT87178.1"/>
    <property type="molecule type" value="Genomic_DNA"/>
</dbReference>